<dbReference type="AlphaFoldDB" id="A0A517W976"/>
<reference evidence="1 2" key="1">
    <citation type="submission" date="2019-02" db="EMBL/GenBank/DDBJ databases">
        <title>Deep-cultivation of Planctomycetes and their phenomic and genomic characterization uncovers novel biology.</title>
        <authorList>
            <person name="Wiegand S."/>
            <person name="Jogler M."/>
            <person name="Boedeker C."/>
            <person name="Pinto D."/>
            <person name="Vollmers J."/>
            <person name="Rivas-Marin E."/>
            <person name="Kohn T."/>
            <person name="Peeters S.H."/>
            <person name="Heuer A."/>
            <person name="Rast P."/>
            <person name="Oberbeckmann S."/>
            <person name="Bunk B."/>
            <person name="Jeske O."/>
            <person name="Meyerdierks A."/>
            <person name="Storesund J.E."/>
            <person name="Kallscheuer N."/>
            <person name="Luecker S."/>
            <person name="Lage O.M."/>
            <person name="Pohl T."/>
            <person name="Merkel B.J."/>
            <person name="Hornburger P."/>
            <person name="Mueller R.-W."/>
            <person name="Bruemmer F."/>
            <person name="Labrenz M."/>
            <person name="Spormann A.M."/>
            <person name="Op den Camp H."/>
            <person name="Overmann J."/>
            <person name="Amann R."/>
            <person name="Jetten M.S.M."/>
            <person name="Mascher T."/>
            <person name="Medema M.H."/>
            <person name="Devos D.P."/>
            <person name="Kaster A.-K."/>
            <person name="Ovreas L."/>
            <person name="Rohde M."/>
            <person name="Galperin M.Y."/>
            <person name="Jogler C."/>
        </authorList>
    </citation>
    <scope>NUCLEOTIDE SEQUENCE [LARGE SCALE GENOMIC DNA]</scope>
    <source>
        <strain evidence="1 2">V6</strain>
    </source>
</reference>
<dbReference type="Proteomes" id="UP000320722">
    <property type="component" value="Chromosome"/>
</dbReference>
<organism evidence="1 2">
    <name type="scientific">Gimesia chilikensis</name>
    <dbReference type="NCBI Taxonomy" id="2605989"/>
    <lineage>
        <taxon>Bacteria</taxon>
        <taxon>Pseudomonadati</taxon>
        <taxon>Planctomycetota</taxon>
        <taxon>Planctomycetia</taxon>
        <taxon>Planctomycetales</taxon>
        <taxon>Planctomycetaceae</taxon>
        <taxon>Gimesia</taxon>
    </lineage>
</organism>
<protein>
    <submittedName>
        <fullName evidence="1">Uncharacterized protein</fullName>
    </submittedName>
</protein>
<sequence length="160" mass="18567">MKFFTDEKLQNSTAHEEYEEYCETIWYDLPHDLKCIHGGMLSENLTAGQSHVTLHDARITSFELNVTDLKVSFNTDHNGGLRKVWFHYQHVLLIHLPSENVLGKKVIANPQSDIMCHEIEQTAEKEWTHTLLFASSEELVIRFKDFSMSFEDTTDGNHIE</sequence>
<dbReference type="EMBL" id="CP036347">
    <property type="protein sequence ID" value="QDU01807.1"/>
    <property type="molecule type" value="Genomic_DNA"/>
</dbReference>
<dbReference type="RefSeq" id="WP_145038082.1">
    <property type="nucleotide sequence ID" value="NZ_CP036347.1"/>
</dbReference>
<evidence type="ECO:0000313" key="2">
    <source>
        <dbReference type="Proteomes" id="UP000320722"/>
    </source>
</evidence>
<name>A0A517W976_9PLAN</name>
<accession>A0A517W976</accession>
<proteinExistence type="predicted"/>
<evidence type="ECO:0000313" key="1">
    <source>
        <dbReference type="EMBL" id="QDU01807.1"/>
    </source>
</evidence>
<gene>
    <name evidence="1" type="ORF">V6x_14900</name>
</gene>